<evidence type="ECO:0000256" key="1">
    <source>
        <dbReference type="ARBA" id="ARBA00011975"/>
    </source>
</evidence>
<dbReference type="InterPro" id="IPR050390">
    <property type="entry name" value="C5-Methyltransferase"/>
</dbReference>
<dbReference type="InterPro" id="IPR001525">
    <property type="entry name" value="C5_MeTfrase"/>
</dbReference>
<dbReference type="KEGG" id="stac:ABII15_05630"/>
<feature type="compositionally biased region" description="Basic and acidic residues" evidence="6">
    <location>
        <begin position="183"/>
        <end position="192"/>
    </location>
</feature>
<sequence>MDWQYVEPVDVLTAGFPCQGLSVAGPRTGLSERSPSGLWPHIVTAASALRPHWVVIENVRGLLSTRAGTDPVRHVEPCPTCLGNPEKMPTMRALGAVLADLAEIGYDDCRWTCVRASDVGACHRRERVFLVAARSVPDQDQAAEDPDGEPWSQRRLPAPGQTQGRWPRTFPPRRGGASAAHPACERRPERLPESALSQRRTHPRLHRRRALHPAEAAAHAHPLRQHRRPGHHPEAARRHESAHRRHSPAIWWGEYLPAIRRWEHVTGTPAPAPTVPGTRRLSAEFVEWMMGYENGFVVAVPGLSRAAQLRLLGNSVVPQQASEALGMLLRDRTSTCGRILSCEQFGGPR</sequence>
<evidence type="ECO:0000256" key="2">
    <source>
        <dbReference type="ARBA" id="ARBA00022603"/>
    </source>
</evidence>
<keyword evidence="3" id="KW-0808">Transferase</keyword>
<name>A0AAU8J3Z9_9ACTN</name>
<keyword evidence="4" id="KW-0949">S-adenosyl-L-methionine</keyword>
<keyword evidence="2 7" id="KW-0489">Methyltransferase</keyword>
<dbReference type="GO" id="GO:0003886">
    <property type="term" value="F:DNA (cytosine-5-)-methyltransferase activity"/>
    <property type="evidence" value="ECO:0007669"/>
    <property type="project" value="UniProtKB-EC"/>
</dbReference>
<gene>
    <name evidence="7" type="ORF">ABII15_05630</name>
</gene>
<proteinExistence type="predicted"/>
<dbReference type="EC" id="2.1.1.37" evidence="1"/>
<evidence type="ECO:0000313" key="7">
    <source>
        <dbReference type="EMBL" id="XCJ75539.1"/>
    </source>
</evidence>
<dbReference type="PANTHER" id="PTHR10629:SF52">
    <property type="entry name" value="DNA (CYTOSINE-5)-METHYLTRANSFERASE 1"/>
    <property type="match status" value="1"/>
</dbReference>
<dbReference type="GO" id="GO:0044027">
    <property type="term" value="P:negative regulation of gene expression via chromosomal CpG island methylation"/>
    <property type="evidence" value="ECO:0007669"/>
    <property type="project" value="TreeGrafter"/>
</dbReference>
<dbReference type="InterPro" id="IPR029063">
    <property type="entry name" value="SAM-dependent_MTases_sf"/>
</dbReference>
<dbReference type="AlphaFoldDB" id="A0AAU8J3Z9"/>
<dbReference type="EMBL" id="CP159534">
    <property type="protein sequence ID" value="XCJ75539.1"/>
    <property type="molecule type" value="Genomic_DNA"/>
</dbReference>
<dbReference type="PRINTS" id="PR00105">
    <property type="entry name" value="C5METTRFRASE"/>
</dbReference>
<keyword evidence="5" id="KW-0680">Restriction system</keyword>
<dbReference type="Pfam" id="PF00145">
    <property type="entry name" value="DNA_methylase"/>
    <property type="match status" value="1"/>
</dbReference>
<protein>
    <recommendedName>
        <fullName evidence="1">DNA (cytosine-5-)-methyltransferase</fullName>
        <ecNumber evidence="1">2.1.1.37</ecNumber>
    </recommendedName>
</protein>
<evidence type="ECO:0000256" key="6">
    <source>
        <dbReference type="SAM" id="MobiDB-lite"/>
    </source>
</evidence>
<feature type="compositionally biased region" description="Basic residues" evidence="6">
    <location>
        <begin position="221"/>
        <end position="230"/>
    </location>
</feature>
<dbReference type="GO" id="GO:0009307">
    <property type="term" value="P:DNA restriction-modification system"/>
    <property type="evidence" value="ECO:0007669"/>
    <property type="project" value="UniProtKB-KW"/>
</dbReference>
<dbReference type="InterPro" id="IPR018117">
    <property type="entry name" value="C5_DNA_meth_AS"/>
</dbReference>
<dbReference type="SUPFAM" id="SSF53335">
    <property type="entry name" value="S-adenosyl-L-methionine-dependent methyltransferases"/>
    <property type="match status" value="1"/>
</dbReference>
<dbReference type="Gene3D" id="3.40.50.150">
    <property type="entry name" value="Vaccinia Virus protein VP39"/>
    <property type="match status" value="1"/>
</dbReference>
<dbReference type="GO" id="GO:0003677">
    <property type="term" value="F:DNA binding"/>
    <property type="evidence" value="ECO:0007669"/>
    <property type="project" value="TreeGrafter"/>
</dbReference>
<dbReference type="GO" id="GO:0032259">
    <property type="term" value="P:methylation"/>
    <property type="evidence" value="ECO:0007669"/>
    <property type="project" value="UniProtKB-KW"/>
</dbReference>
<evidence type="ECO:0000256" key="4">
    <source>
        <dbReference type="ARBA" id="ARBA00022691"/>
    </source>
</evidence>
<accession>A0AAU8J3Z9</accession>
<dbReference type="PANTHER" id="PTHR10629">
    <property type="entry name" value="CYTOSINE-SPECIFIC METHYLTRANSFERASE"/>
    <property type="match status" value="1"/>
</dbReference>
<feature type="region of interest" description="Disordered" evidence="6">
    <location>
        <begin position="137"/>
        <end position="242"/>
    </location>
</feature>
<evidence type="ECO:0000256" key="5">
    <source>
        <dbReference type="ARBA" id="ARBA00022747"/>
    </source>
</evidence>
<dbReference type="PROSITE" id="PS00094">
    <property type="entry name" value="C5_MTASE_1"/>
    <property type="match status" value="1"/>
</dbReference>
<dbReference type="RefSeq" id="WP_353946970.1">
    <property type="nucleotide sequence ID" value="NZ_CP159534.1"/>
</dbReference>
<feature type="compositionally biased region" description="Basic residues" evidence="6">
    <location>
        <begin position="199"/>
        <end position="211"/>
    </location>
</feature>
<reference evidence="7" key="1">
    <citation type="submission" date="2024-06" db="EMBL/GenBank/DDBJ databases">
        <title>Streptomyces sp. strain HUAS MG91 genome sequences.</title>
        <authorList>
            <person name="Mo P."/>
        </authorList>
    </citation>
    <scope>NUCLEOTIDE SEQUENCE</scope>
    <source>
        <strain evidence="7">HUAS MG91</strain>
    </source>
</reference>
<evidence type="ECO:0000256" key="3">
    <source>
        <dbReference type="ARBA" id="ARBA00022679"/>
    </source>
</evidence>
<organism evidence="7">
    <name type="scientific">Streptomyces tabacisoli</name>
    <dbReference type="NCBI Taxonomy" id="3156398"/>
    <lineage>
        <taxon>Bacteria</taxon>
        <taxon>Bacillati</taxon>
        <taxon>Actinomycetota</taxon>
        <taxon>Actinomycetes</taxon>
        <taxon>Kitasatosporales</taxon>
        <taxon>Streptomycetaceae</taxon>
        <taxon>Streptomyces</taxon>
    </lineage>
</organism>